<keyword evidence="5 7" id="KW-1133">Transmembrane helix</keyword>
<comment type="subcellular location">
    <subcellularLocation>
        <location evidence="1">Cell membrane</location>
        <topology evidence="1">Multi-pass membrane protein</topology>
    </subcellularLocation>
</comment>
<feature type="transmembrane region" description="Helical" evidence="7">
    <location>
        <begin position="352"/>
        <end position="375"/>
    </location>
</feature>
<feature type="transmembrane region" description="Helical" evidence="7">
    <location>
        <begin position="404"/>
        <end position="424"/>
    </location>
</feature>
<dbReference type="EMBL" id="JAFITO010000004">
    <property type="protein sequence ID" value="MBN4068079.1"/>
    <property type="molecule type" value="Genomic_DNA"/>
</dbReference>
<accession>A0ABS3ASI3</accession>
<dbReference type="InterPro" id="IPR050545">
    <property type="entry name" value="Mycobact_MmpL"/>
</dbReference>
<keyword evidence="4 7" id="KW-0812">Transmembrane</keyword>
<feature type="domain" description="SSD" evidence="8">
    <location>
        <begin position="249"/>
        <end position="374"/>
    </location>
</feature>
<feature type="transmembrane region" description="Helical" evidence="7">
    <location>
        <begin position="698"/>
        <end position="721"/>
    </location>
</feature>
<evidence type="ECO:0000256" key="5">
    <source>
        <dbReference type="ARBA" id="ARBA00022989"/>
    </source>
</evidence>
<feature type="transmembrane region" description="Helical" evidence="7">
    <location>
        <begin position="605"/>
        <end position="624"/>
    </location>
</feature>
<evidence type="ECO:0000256" key="3">
    <source>
        <dbReference type="ARBA" id="ARBA00022475"/>
    </source>
</evidence>
<protein>
    <submittedName>
        <fullName evidence="9">MMPL family transporter</fullName>
    </submittedName>
</protein>
<feature type="transmembrane region" description="Helical" evidence="7">
    <location>
        <begin position="733"/>
        <end position="756"/>
    </location>
</feature>
<evidence type="ECO:0000256" key="6">
    <source>
        <dbReference type="ARBA" id="ARBA00023136"/>
    </source>
</evidence>
<dbReference type="Gene3D" id="1.20.1640.10">
    <property type="entry name" value="Multidrug efflux transporter AcrB transmembrane domain"/>
    <property type="match status" value="2"/>
</dbReference>
<evidence type="ECO:0000313" key="9">
    <source>
        <dbReference type="EMBL" id="MBN4068079.1"/>
    </source>
</evidence>
<gene>
    <name evidence="9" type="ORF">JYU06_00945</name>
</gene>
<reference evidence="9 10" key="1">
    <citation type="submission" date="2021-02" db="EMBL/GenBank/DDBJ databases">
        <title>Activity-based single-cell genomes from oceanic crustal fluid captures similar information to metagenomic and metatranscriptomic surveys with orders of magnitude less sampling.</title>
        <authorList>
            <person name="D'Angelo T.S."/>
            <person name="Orcutt B.N."/>
        </authorList>
    </citation>
    <scope>NUCLEOTIDE SEQUENCE [LARGE SCALE GENOMIC DNA]</scope>
    <source>
        <strain evidence="9">AH-315-G02</strain>
    </source>
</reference>
<evidence type="ECO:0000256" key="2">
    <source>
        <dbReference type="ARBA" id="ARBA00010157"/>
    </source>
</evidence>
<evidence type="ECO:0000313" key="10">
    <source>
        <dbReference type="Proteomes" id="UP000717534"/>
    </source>
</evidence>
<dbReference type="Pfam" id="PF03176">
    <property type="entry name" value="MMPL"/>
    <property type="match status" value="2"/>
</dbReference>
<sequence length="762" mass="85031">MQRVEYWIGNVVIKYRWLFIFALLSFAIISASGMQFLTFSNDSRMFFSKENPQLQALEALENTYTKVENVLYIIAPKSGNIFEAKTLAAIEFITEQAWTIPFSSRVDSLSNYQHTKAFEDDLVVADLISGAEALNDEAIAEIKQIAITQPMLLNSLIDQKGSVTAVNINIIKPDDGSYKIEEVSKAALALDQLMKDKYPFLDIYLTGGVMIDTAFGEAPVRDMRTLIPVMFALLLFLIIVSIRSIMATVATLLVIILSTITAIGLAGWMGIVLTPASANAPIIILTLAVADSIHILATVFYQMRNGTTRYDAIKGSIKVNLKPVLITSVSTAIGFMAMNFSDVPPFKDLGNIVAMGVMAAFFYSIFFLPSFMAVLPLRVKHNTGKQIRVFTLLADLVIKRRTPIFWSMLVLIIATSAGISKIYLNDEFIKYFDHSYPFRIASDFSAEHLAGLEIIDWDLDSGERGGINDPKYLKTVEAFAEWFRAQPEVKHVYTITDIMKRLNKSMHGDDPLWYKLPEQRDLAAQYLLLFEMSLPFGLDLNDRINLDKSASRMTVSTPNIGTAEILDLERRGREWLQLHAPEMTTYGSGLSIIFSYISKRNIESMLKGSIIALVLISFIMILALRDFKLGILSLIPNLTPAFMAFGIWGIFVGQVGLAVSVMIAMTLGIVVDDTVHFLSKYQRARKEHNMSPEDAVRYVFKTVGSAIWITTLALVGGFGVLSFSSFQINAHMGAMTTITIIFAIILDFFFLPTLLLKLDTKK</sequence>
<dbReference type="Proteomes" id="UP000717534">
    <property type="component" value="Unassembled WGS sequence"/>
</dbReference>
<dbReference type="PROSITE" id="PS50156">
    <property type="entry name" value="SSD"/>
    <property type="match status" value="2"/>
</dbReference>
<dbReference type="PANTHER" id="PTHR33406">
    <property type="entry name" value="MEMBRANE PROTEIN MJ1562-RELATED"/>
    <property type="match status" value="1"/>
</dbReference>
<proteinExistence type="inferred from homology"/>
<comment type="caution">
    <text evidence="9">The sequence shown here is derived from an EMBL/GenBank/DDBJ whole genome shotgun (WGS) entry which is preliminary data.</text>
</comment>
<feature type="transmembrane region" description="Helical" evidence="7">
    <location>
        <begin position="321"/>
        <end position="340"/>
    </location>
</feature>
<dbReference type="PANTHER" id="PTHR33406:SF6">
    <property type="entry name" value="MEMBRANE PROTEIN YDGH-RELATED"/>
    <property type="match status" value="1"/>
</dbReference>
<evidence type="ECO:0000256" key="1">
    <source>
        <dbReference type="ARBA" id="ARBA00004651"/>
    </source>
</evidence>
<name>A0ABS3ASI3_9BACT</name>
<evidence type="ECO:0000256" key="7">
    <source>
        <dbReference type="SAM" id="Phobius"/>
    </source>
</evidence>
<dbReference type="SUPFAM" id="SSF82866">
    <property type="entry name" value="Multidrug efflux transporter AcrB transmembrane domain"/>
    <property type="match status" value="2"/>
</dbReference>
<keyword evidence="3" id="KW-1003">Cell membrane</keyword>
<dbReference type="InterPro" id="IPR004869">
    <property type="entry name" value="MMPL_dom"/>
</dbReference>
<dbReference type="PRINTS" id="PR00702">
    <property type="entry name" value="ACRIFLAVINRP"/>
</dbReference>
<dbReference type="InterPro" id="IPR001036">
    <property type="entry name" value="Acrflvin-R"/>
</dbReference>
<feature type="domain" description="SSD" evidence="8">
    <location>
        <begin position="629"/>
        <end position="757"/>
    </location>
</feature>
<comment type="similarity">
    <text evidence="2">Belongs to the resistance-nodulation-cell division (RND) (TC 2.A.6) family. MmpL subfamily.</text>
</comment>
<feature type="transmembrane region" description="Helical" evidence="7">
    <location>
        <begin position="226"/>
        <end position="245"/>
    </location>
</feature>
<dbReference type="InterPro" id="IPR000731">
    <property type="entry name" value="SSD"/>
</dbReference>
<keyword evidence="10" id="KW-1185">Reference proteome</keyword>
<feature type="transmembrane region" description="Helical" evidence="7">
    <location>
        <begin position="657"/>
        <end position="678"/>
    </location>
</feature>
<feature type="transmembrane region" description="Helical" evidence="7">
    <location>
        <begin position="252"/>
        <end position="274"/>
    </location>
</feature>
<keyword evidence="6 7" id="KW-0472">Membrane</keyword>
<evidence type="ECO:0000256" key="4">
    <source>
        <dbReference type="ARBA" id="ARBA00022692"/>
    </source>
</evidence>
<organism evidence="9 10">
    <name type="scientific">Desulfotalea psychrophila</name>
    <dbReference type="NCBI Taxonomy" id="84980"/>
    <lineage>
        <taxon>Bacteria</taxon>
        <taxon>Pseudomonadati</taxon>
        <taxon>Thermodesulfobacteriota</taxon>
        <taxon>Desulfobulbia</taxon>
        <taxon>Desulfobulbales</taxon>
        <taxon>Desulfocapsaceae</taxon>
        <taxon>Desulfotalea</taxon>
    </lineage>
</organism>
<feature type="transmembrane region" description="Helical" evidence="7">
    <location>
        <begin position="280"/>
        <end position="301"/>
    </location>
</feature>
<feature type="transmembrane region" description="Helical" evidence="7">
    <location>
        <begin position="17"/>
        <end position="39"/>
    </location>
</feature>
<evidence type="ECO:0000259" key="8">
    <source>
        <dbReference type="PROSITE" id="PS50156"/>
    </source>
</evidence>
<feature type="transmembrane region" description="Helical" evidence="7">
    <location>
        <begin position="631"/>
        <end position="651"/>
    </location>
</feature>